<sequence>MPVAGELCESSFGWPSVYYVHALLSAVLFTAWFYYYRNNPAKHPSMTKIELEKIHRGKGEVKEHERTPVKVN</sequence>
<gene>
    <name evidence="2" type="ORF">SVUK_LOCUS19249</name>
</gene>
<dbReference type="GO" id="GO:0016020">
    <property type="term" value="C:membrane"/>
    <property type="evidence" value="ECO:0007669"/>
    <property type="project" value="TreeGrafter"/>
</dbReference>
<keyword evidence="3" id="KW-1185">Reference proteome</keyword>
<dbReference type="OrthoDB" id="2985014at2759"/>
<dbReference type="SUPFAM" id="SSF103473">
    <property type="entry name" value="MFS general substrate transporter"/>
    <property type="match status" value="1"/>
</dbReference>
<evidence type="ECO:0000313" key="2">
    <source>
        <dbReference type="EMBL" id="VDM84251.1"/>
    </source>
</evidence>
<keyword evidence="1" id="KW-0812">Transmembrane</keyword>
<evidence type="ECO:0000313" key="3">
    <source>
        <dbReference type="Proteomes" id="UP000270094"/>
    </source>
</evidence>
<proteinExistence type="predicted"/>
<keyword evidence="1" id="KW-0472">Membrane</keyword>
<evidence type="ECO:0008006" key="4">
    <source>
        <dbReference type="Google" id="ProtNLM"/>
    </source>
</evidence>
<dbReference type="InterPro" id="IPR036259">
    <property type="entry name" value="MFS_trans_sf"/>
</dbReference>
<name>A0A3P7JF16_STRVU</name>
<dbReference type="PANTHER" id="PTHR45757">
    <property type="entry name" value="PROTEIN CBG23364-RELATED"/>
    <property type="match status" value="1"/>
</dbReference>
<accession>A0A3P7JF16</accession>
<dbReference type="Proteomes" id="UP000270094">
    <property type="component" value="Unassembled WGS sequence"/>
</dbReference>
<feature type="transmembrane region" description="Helical" evidence="1">
    <location>
        <begin position="16"/>
        <end position="36"/>
    </location>
</feature>
<dbReference type="EMBL" id="UYYB01128757">
    <property type="protein sequence ID" value="VDM84251.1"/>
    <property type="molecule type" value="Genomic_DNA"/>
</dbReference>
<dbReference type="AlphaFoldDB" id="A0A3P7JF16"/>
<organism evidence="2 3">
    <name type="scientific">Strongylus vulgaris</name>
    <name type="common">Blood worm</name>
    <dbReference type="NCBI Taxonomy" id="40348"/>
    <lineage>
        <taxon>Eukaryota</taxon>
        <taxon>Metazoa</taxon>
        <taxon>Ecdysozoa</taxon>
        <taxon>Nematoda</taxon>
        <taxon>Chromadorea</taxon>
        <taxon>Rhabditida</taxon>
        <taxon>Rhabditina</taxon>
        <taxon>Rhabditomorpha</taxon>
        <taxon>Strongyloidea</taxon>
        <taxon>Strongylidae</taxon>
        <taxon>Strongylus</taxon>
    </lineage>
</organism>
<keyword evidence="1" id="KW-1133">Transmembrane helix</keyword>
<protein>
    <recommendedName>
        <fullName evidence="4">Major facilitator superfamily (MFS) profile domain-containing protein</fullName>
    </recommendedName>
</protein>
<evidence type="ECO:0000256" key="1">
    <source>
        <dbReference type="SAM" id="Phobius"/>
    </source>
</evidence>
<dbReference type="PANTHER" id="PTHR45757:SF2">
    <property type="entry name" value="MAJOR FACILITATOR SUPERFAMILY (MFS) PROFILE DOMAIN-CONTAINING PROTEIN"/>
    <property type="match status" value="1"/>
</dbReference>
<reference evidence="2 3" key="1">
    <citation type="submission" date="2018-11" db="EMBL/GenBank/DDBJ databases">
        <authorList>
            <consortium name="Pathogen Informatics"/>
        </authorList>
    </citation>
    <scope>NUCLEOTIDE SEQUENCE [LARGE SCALE GENOMIC DNA]</scope>
</reference>